<feature type="region of interest" description="Disordered" evidence="13">
    <location>
        <begin position="1505"/>
        <end position="1526"/>
    </location>
</feature>
<sequence>MDEEREFINVPIHSFQVKFPFQPYKCQKLVMDRLLGAYQTRTNALLESPTGTGKTLALLCASCAFQQHHKDLILQEQIEAREAYLKQEEEATEPEVVQMAKLSDLEDIVLPKGSKPFDQDLDFIPLTQTETPFSPPPPTLATKVTIHTPSSISRSPQVSSSITPKSKPPPPISQAAILQSISRIFYLTRTHFQLTQIVNELKSTPYTPTMTLLAARRHMCLNDFVINSQAPNEECAKLCKNDECEYARGARRMVTDPRVRYGLWTLDEIKQIGREVRGCPYLVANQLVQTAEIIFMPYNYLLTRSIRRVLNMGQMMQNALLLFDEAHNIESTCIDSATVALPLQSLDISLLILQRSVIQFDWLNNDMNEGESSVYRDIFKQDGSKTQLTARQMELYREQQERRENEDDPGWSMPFNLTIFVMDVQILHQSLFEGEITNEAAVLDEIRSIIRGWVPNSPIVLGLEHLNQRHRYETDVAAGRMDQNRRQTDEELFASIFMHSAMGVSIVFLMKLLERFLQWIMQKETETNSYLNGPDIQRVASQSSMSNTPHKQTVVAGGRILWQEDSVNWQKKKAVLNLSGYEGLALFEECGLSKLGVTIHQAFLNVFLTYVFGGEKTKEKEKDLENEIKQNATPDPTAGEGDGDGMQRTKSMEERDQFNTRKVNRNRKDRTRENELFQKKIFSILSSHSAELNMYFDMASHQQDPPDRDDDDDIQERFQYSGRGRGGHHPPNQHPPNRDPSTLDGSLIPISFTHQLLSKFGRNELSLTDDTVLTLERLLDIACVFHEEENLNVPNYQLCMTFAGPIEVGNQSRKNWRDRRGAEEESESATYVRTRPYSYLMGGTTLNHPCSLLTFLPQSPSVAFHPLAKSHSIILTSGTLSPLSSLPSELGVPFAHSLECQHVVDLPTQVFATVIPTVHMTIPSPSSSPNRTETQFGQGGVMPLCSSFKEIKSERMVDAYGISLLKLSQSIPHGMLVFFSSFSQLSSFLHQWNNNGLLQKLMEEKKLFIEPRESALPPSSLRAAQPFGAQETRSKWRQGAQQKEPQNVELSLVMLLMEYYRQAVRESVREKKRKNGESVQDIDNDSDDGLDELIEGTEQDDDTIISPRRTRLSLIGGQIGFGQSQQDKGQTKSKQGQSKKQKGISTSFSSIVPFEGQGNAKGGAILFAVCRGKVSEGINFSDELARAVILMGIPYPSRNALEIELKMEFNEKQAEKWKKDGRGGQAGSTTGAITPLSGQQWYSLQATRAANQALGRVIRHRYDYGALILLDARYLKEQSSASDGRIRSDVSARNNLSKWFGKDVREMGSCEEGCARMQRFFAHADDVYGTIRKEIEQKKKDEIRRKKEETVNQFNRVMSMLNDGKEPQPSADTMQTDFQQDDPKQGPVSLAHNVLHQSRTPSLEVFEVKGLGRSRSIISREASPRRLSQDEKKAEIRQFWNQKLQEHRLLPESKPVSGENELNLGQVQEETMLKDEDVTFFDQNMKQEPDSQTLAPSFARASTLPLTSDQLSTSARSESVTPITSPRPLSVLPSYLLTRSSTRKEKDATSDILKTESSLVLPSESVLVEPEPKITTRQSSSPDVGQSPVPVQLPSILPPSLQPNLSPEVLPQASVQQKHLSSIQSFSTPPSLPPFLQSHNQPSSSMKHYDSIPINTKAMLSFSKFAQAYQNQNPAEIVQNKQSRDIQRRTEIGKRLSRIMRQQLRAKKDNLTNQSLMKIEESQFSNDERHPFTQPGQPRTNRTPATPSPLPTAPNSMSVTPNAPISTGHTLLIKNEPAVFENGPQIIPAQYSLPDTPPAALNQPPRHLSINSPALPISHSFIQKLAPPSLPSLSISDDFNVGGKEKRTLSEIQNEQRAKAARFKKLQSLKQPSESLAPKPPSIKKMDTAGIVAFNGKWIEQTNRRPFDSINSSDLGGDYNEEEESVMLAILQEQDMQGPPQTQSLNELKHHKTQLHPHPSLVECVSIGPPKTIARPRIKQTKTIQQKEGYDGGKMANADDILMHSLVSCRHCGTCLIVHVDQDSPFIMHTTRNHPIWVFNPAPSTQHIQPSPLHPLPQPIPYPLTTFPTQFHLASFHSSIRPPVVNTTTAFQDSMTVLGHNDAGKGGPGAEKDGKAISIMKAALMLPSQRVLTKTMEYMAHVNELLADSRDRSPHGRKADQDDTKDVAAGNNSLVENSAGDFLFSQPPHSIWGIVFEGAVVGLDGRFTKMRGTNVRDVGGIHSQVAEARRDRKKKKREERMNRRHLEEDKRGNEPEDSPIPQPESEETPPRPSKQKRPTSFQVFDLSESSTSCSSSDDSRVLSSLAPQMQTGLFWSQAECRLYSSLLCAGCSSIIGVQIVADGWLKSAEKRHKIERRRKKDISGKNSKRRSNQMDSASSDESDTDFLGTVFWDLENVGVNPKIGVTMIKTNDEMRQDQTDKAKKDISVEAPPEKPVEMDDQPQAHQPNEADDSILFSEEKFEVSDLHLQVNRAHPQQGPQRHDPSLNDDPIDNIEDLDEWDDESC</sequence>
<dbReference type="Gene3D" id="3.40.50.300">
    <property type="entry name" value="P-loop containing nucleotide triphosphate hydrolases"/>
    <property type="match status" value="4"/>
</dbReference>
<feature type="region of interest" description="Disordered" evidence="13">
    <location>
        <begin position="2221"/>
        <end position="2299"/>
    </location>
</feature>
<feature type="compositionally biased region" description="Basic and acidic residues" evidence="13">
    <location>
        <begin position="1720"/>
        <end position="1731"/>
    </location>
</feature>
<reference evidence="15 16" key="1">
    <citation type="journal article" date="2022" name="bioRxiv">
        <title>Genomics of Preaxostyla Flagellates Illuminates Evolutionary Transitions and the Path Towards Mitochondrial Loss.</title>
        <authorList>
            <person name="Novak L.V.F."/>
            <person name="Treitli S.C."/>
            <person name="Pyrih J."/>
            <person name="Halakuc P."/>
            <person name="Pipaliya S.V."/>
            <person name="Vacek V."/>
            <person name="Brzon O."/>
            <person name="Soukal P."/>
            <person name="Eme L."/>
            <person name="Dacks J.B."/>
            <person name="Karnkowska A."/>
            <person name="Elias M."/>
            <person name="Hampl V."/>
        </authorList>
    </citation>
    <scope>NUCLEOTIDE SEQUENCE [LARGE SCALE GENOMIC DNA]</scope>
    <source>
        <strain evidence="15">NAU3</strain>
        <tissue evidence="15">Gut</tissue>
    </source>
</reference>
<dbReference type="Pfam" id="PF06733">
    <property type="entry name" value="DEAD_2"/>
    <property type="match status" value="1"/>
</dbReference>
<evidence type="ECO:0000256" key="2">
    <source>
        <dbReference type="ARBA" id="ARBA00022723"/>
    </source>
</evidence>
<keyword evidence="2" id="KW-0479">Metal-binding</keyword>
<evidence type="ECO:0000256" key="13">
    <source>
        <dbReference type="SAM" id="MobiDB-lite"/>
    </source>
</evidence>
<keyword evidence="12" id="KW-0413">Isomerase</keyword>
<dbReference type="SMART" id="SM00488">
    <property type="entry name" value="DEXDc2"/>
    <property type="match status" value="1"/>
</dbReference>
<feature type="compositionally biased region" description="Acidic residues" evidence="13">
    <location>
        <begin position="1080"/>
        <end position="1103"/>
    </location>
</feature>
<dbReference type="EMBL" id="JARBJD010000107">
    <property type="protein sequence ID" value="KAK2952206.1"/>
    <property type="molecule type" value="Genomic_DNA"/>
</dbReference>
<evidence type="ECO:0000256" key="6">
    <source>
        <dbReference type="ARBA" id="ARBA00022806"/>
    </source>
</evidence>
<dbReference type="PANTHER" id="PTHR11472">
    <property type="entry name" value="DNA REPAIR DEAD HELICASE RAD3/XP-D SUBFAMILY MEMBER"/>
    <property type="match status" value="1"/>
</dbReference>
<feature type="region of interest" description="Disordered" evidence="13">
    <location>
        <begin position="2147"/>
        <end position="2168"/>
    </location>
</feature>
<feature type="compositionally biased region" description="Basic and acidic residues" evidence="13">
    <location>
        <begin position="645"/>
        <end position="659"/>
    </location>
</feature>
<keyword evidence="7" id="KW-0067">ATP-binding</keyword>
<evidence type="ECO:0000256" key="7">
    <source>
        <dbReference type="ARBA" id="ARBA00022840"/>
    </source>
</evidence>
<evidence type="ECO:0000256" key="9">
    <source>
        <dbReference type="ARBA" id="ARBA00023014"/>
    </source>
</evidence>
<accession>A0ABQ9XIE6</accession>
<protein>
    <submittedName>
        <fullName evidence="15">Fanconi anemia group J protein like protein</fullName>
        <ecNumber evidence="15">3.6.4.13</ecNumber>
    </submittedName>
</protein>
<feature type="compositionally biased region" description="Polar residues" evidence="13">
    <location>
        <begin position="1575"/>
        <end position="1584"/>
    </location>
</feature>
<evidence type="ECO:0000313" key="15">
    <source>
        <dbReference type="EMBL" id="KAK2952206.1"/>
    </source>
</evidence>
<evidence type="ECO:0000256" key="1">
    <source>
        <dbReference type="ARBA" id="ARBA00022485"/>
    </source>
</evidence>
<feature type="region of interest" description="Disordered" evidence="13">
    <location>
        <begin position="1563"/>
        <end position="1593"/>
    </location>
</feature>
<feature type="compositionally biased region" description="Low complexity" evidence="13">
    <location>
        <begin position="1120"/>
        <end position="1136"/>
    </location>
</feature>
<evidence type="ECO:0000256" key="8">
    <source>
        <dbReference type="ARBA" id="ARBA00023004"/>
    </source>
</evidence>
<evidence type="ECO:0000256" key="4">
    <source>
        <dbReference type="ARBA" id="ARBA00022763"/>
    </source>
</evidence>
<evidence type="ECO:0000259" key="14">
    <source>
        <dbReference type="PROSITE" id="PS51193"/>
    </source>
</evidence>
<comment type="caution">
    <text evidence="15">The sequence shown here is derived from an EMBL/GenBank/DDBJ whole genome shotgun (WGS) entry which is preliminary data.</text>
</comment>
<dbReference type="Proteomes" id="UP001281761">
    <property type="component" value="Unassembled WGS sequence"/>
</dbReference>
<name>A0ABQ9XIE6_9EUKA</name>
<dbReference type="InterPro" id="IPR045028">
    <property type="entry name" value="DinG/Rad3-like"/>
</dbReference>
<feature type="region of interest" description="Disordered" evidence="13">
    <location>
        <begin position="1017"/>
        <end position="1042"/>
    </location>
</feature>
<feature type="region of interest" description="Disordered" evidence="13">
    <location>
        <begin position="719"/>
        <end position="746"/>
    </location>
</feature>
<dbReference type="InterPro" id="IPR006555">
    <property type="entry name" value="ATP-dep_Helicase_C"/>
</dbReference>
<keyword evidence="4" id="KW-0227">DNA damage</keyword>
<keyword evidence="6" id="KW-0347">Helicase</keyword>
<feature type="region of interest" description="Disordered" evidence="13">
    <location>
        <begin position="2410"/>
        <end position="2505"/>
    </location>
</feature>
<keyword evidence="8" id="KW-0408">Iron</keyword>
<dbReference type="SMART" id="SM00491">
    <property type="entry name" value="HELICc2"/>
    <property type="match status" value="1"/>
</dbReference>
<feature type="region of interest" description="Disordered" evidence="13">
    <location>
        <begin position="621"/>
        <end position="672"/>
    </location>
</feature>
<dbReference type="EC" id="3.6.4.13" evidence="15"/>
<evidence type="ECO:0000256" key="5">
    <source>
        <dbReference type="ARBA" id="ARBA00022801"/>
    </source>
</evidence>
<dbReference type="InterPro" id="IPR014013">
    <property type="entry name" value="Helic_SF1/SF2_ATP-bd_DinG/Rad3"/>
</dbReference>
<dbReference type="InterPro" id="IPR006554">
    <property type="entry name" value="Helicase-like_DEXD_c2"/>
</dbReference>
<feature type="region of interest" description="Disordered" evidence="13">
    <location>
        <begin position="1120"/>
        <end position="1144"/>
    </location>
</feature>
<dbReference type="SUPFAM" id="SSF52540">
    <property type="entry name" value="P-loop containing nucleoside triphosphate hydrolases"/>
    <property type="match status" value="1"/>
</dbReference>
<feature type="region of interest" description="Disordered" evidence="13">
    <location>
        <begin position="1364"/>
        <end position="1385"/>
    </location>
</feature>
<evidence type="ECO:0000313" key="16">
    <source>
        <dbReference type="Proteomes" id="UP001281761"/>
    </source>
</evidence>
<feature type="region of interest" description="Disordered" evidence="13">
    <location>
        <begin position="148"/>
        <end position="171"/>
    </location>
</feature>
<keyword evidence="9" id="KW-0411">Iron-sulfur</keyword>
<keyword evidence="3" id="KW-0547">Nucleotide-binding</keyword>
<feature type="compositionally biased region" description="Low complexity" evidence="13">
    <location>
        <begin position="2285"/>
        <end position="2299"/>
    </location>
</feature>
<keyword evidence="11" id="KW-0234">DNA repair</keyword>
<feature type="region of interest" description="Disordered" evidence="13">
    <location>
        <begin position="1070"/>
        <end position="1107"/>
    </location>
</feature>
<feature type="domain" description="Helicase ATP-binding" evidence="14">
    <location>
        <begin position="13"/>
        <end position="400"/>
    </location>
</feature>
<dbReference type="GO" id="GO:0003724">
    <property type="term" value="F:RNA helicase activity"/>
    <property type="evidence" value="ECO:0007669"/>
    <property type="project" value="UniProtKB-EC"/>
</dbReference>
<feature type="compositionally biased region" description="Basic and acidic residues" evidence="13">
    <location>
        <begin position="2238"/>
        <end position="2254"/>
    </location>
</feature>
<evidence type="ECO:0000256" key="12">
    <source>
        <dbReference type="ARBA" id="ARBA00023235"/>
    </source>
</evidence>
<dbReference type="InterPro" id="IPR010614">
    <property type="entry name" value="RAD3-like_helicase_DEAD"/>
</dbReference>
<evidence type="ECO:0000256" key="10">
    <source>
        <dbReference type="ARBA" id="ARBA00023125"/>
    </source>
</evidence>
<gene>
    <name evidence="15" type="ORF">BLNAU_12909</name>
</gene>
<keyword evidence="1" id="KW-0004">4Fe-4S</keyword>
<feature type="region of interest" description="Disordered" evidence="13">
    <location>
        <begin position="2355"/>
        <end position="2382"/>
    </location>
</feature>
<evidence type="ECO:0000256" key="11">
    <source>
        <dbReference type="ARBA" id="ARBA00023204"/>
    </source>
</evidence>
<keyword evidence="5 15" id="KW-0378">Hydrolase</keyword>
<dbReference type="GO" id="GO:0016787">
    <property type="term" value="F:hydrolase activity"/>
    <property type="evidence" value="ECO:0007669"/>
    <property type="project" value="UniProtKB-KW"/>
</dbReference>
<feature type="compositionally biased region" description="Polar residues" evidence="13">
    <location>
        <begin position="1505"/>
        <end position="1524"/>
    </location>
</feature>
<feature type="compositionally biased region" description="Basic and acidic residues" evidence="13">
    <location>
        <begin position="2410"/>
        <end position="2437"/>
    </location>
</feature>
<feature type="compositionally biased region" description="Basic residues" evidence="13">
    <location>
        <begin position="2355"/>
        <end position="2371"/>
    </location>
</feature>
<feature type="compositionally biased region" description="Low complexity" evidence="13">
    <location>
        <begin position="150"/>
        <end position="165"/>
    </location>
</feature>
<evidence type="ECO:0000256" key="3">
    <source>
        <dbReference type="ARBA" id="ARBA00022741"/>
    </source>
</evidence>
<dbReference type="Pfam" id="PF13307">
    <property type="entry name" value="Helicase_C_2"/>
    <property type="match status" value="1"/>
</dbReference>
<feature type="compositionally biased region" description="Acidic residues" evidence="13">
    <location>
        <begin position="2489"/>
        <end position="2505"/>
    </location>
</feature>
<keyword evidence="16" id="KW-1185">Reference proteome</keyword>
<proteinExistence type="predicted"/>
<feature type="region of interest" description="Disordered" evidence="13">
    <location>
        <begin position="1720"/>
        <end position="1757"/>
    </location>
</feature>
<dbReference type="PROSITE" id="PS51193">
    <property type="entry name" value="HELICASE_ATP_BIND_2"/>
    <property type="match status" value="1"/>
</dbReference>
<organism evidence="15 16">
    <name type="scientific">Blattamonas nauphoetae</name>
    <dbReference type="NCBI Taxonomy" id="2049346"/>
    <lineage>
        <taxon>Eukaryota</taxon>
        <taxon>Metamonada</taxon>
        <taxon>Preaxostyla</taxon>
        <taxon>Oxymonadida</taxon>
        <taxon>Blattamonas</taxon>
    </lineage>
</organism>
<dbReference type="InterPro" id="IPR027417">
    <property type="entry name" value="P-loop_NTPase"/>
</dbReference>
<feature type="compositionally biased region" description="Basic and acidic residues" evidence="13">
    <location>
        <begin position="2147"/>
        <end position="2166"/>
    </location>
</feature>
<dbReference type="PANTHER" id="PTHR11472:SF34">
    <property type="entry name" value="REGULATOR OF TELOMERE ELONGATION HELICASE 1"/>
    <property type="match status" value="1"/>
</dbReference>
<keyword evidence="10" id="KW-0238">DNA-binding</keyword>